<dbReference type="SMART" id="SM00869">
    <property type="entry name" value="Autotransporter"/>
    <property type="match status" value="1"/>
</dbReference>
<feature type="region of interest" description="Disordered" evidence="1">
    <location>
        <begin position="1287"/>
        <end position="1341"/>
    </location>
</feature>
<protein>
    <recommendedName>
        <fullName evidence="2">Autotransporter domain-containing protein</fullName>
    </recommendedName>
</protein>
<feature type="region of interest" description="Disordered" evidence="1">
    <location>
        <begin position="325"/>
        <end position="345"/>
    </location>
</feature>
<accession>A0A5E8GWA2</accession>
<reference evidence="3 4" key="2">
    <citation type="submission" date="2013-04" db="EMBL/GenBank/DDBJ databases">
        <authorList>
            <person name="Fiebig A."/>
            <person name="Pradella S."/>
            <person name="Wagner-Doebler I."/>
        </authorList>
    </citation>
    <scope>NUCLEOTIDE SEQUENCE [LARGE SCALE GENOMIC DNA]</scope>
    <source>
        <strain evidence="4">DSM 17067 / NCIMB 14079 / DFL-11</strain>
    </source>
</reference>
<proteinExistence type="predicted"/>
<evidence type="ECO:0000313" key="4">
    <source>
        <dbReference type="Proteomes" id="UP000004703"/>
    </source>
</evidence>
<evidence type="ECO:0000256" key="1">
    <source>
        <dbReference type="SAM" id="MobiDB-lite"/>
    </source>
</evidence>
<dbReference type="EMBL" id="ACCU02000003">
    <property type="protein sequence ID" value="EEE44228.2"/>
    <property type="molecule type" value="Genomic_DNA"/>
</dbReference>
<name>A0A5E8GWA2_ROSAD</name>
<dbReference type="Proteomes" id="UP000004703">
    <property type="component" value="Chromosome"/>
</dbReference>
<feature type="compositionally biased region" description="Gly residues" evidence="1">
    <location>
        <begin position="1519"/>
        <end position="1529"/>
    </location>
</feature>
<gene>
    <name evidence="3" type="ORF">SADFL11_1515</name>
</gene>
<evidence type="ECO:0000259" key="2">
    <source>
        <dbReference type="PROSITE" id="PS51208"/>
    </source>
</evidence>
<feature type="compositionally biased region" description="Gly residues" evidence="1">
    <location>
        <begin position="1331"/>
        <end position="1341"/>
    </location>
</feature>
<dbReference type="SUPFAM" id="SSF103515">
    <property type="entry name" value="Autotransporter"/>
    <property type="match status" value="1"/>
</dbReference>
<feature type="compositionally biased region" description="Gly residues" evidence="1">
    <location>
        <begin position="1227"/>
        <end position="1239"/>
    </location>
</feature>
<sequence length="2315" mass="217895">MTYRMLTACHWQDRNSFGQVLCLGAGKVGLLVSTSALALLMSSPLLADDCSGSVTYGDASCTLNAGTTDGVSIVQFGFQSGNTMTLVNNATLSQNTDTANHNENSNELFLDFFGLNGTTDDGVNGTQGPQISVTNNGDITTSGTSSQQDTVTEVAPIEIFSFGGNGAEPGNNATGGTGAEGGIVSVTNNANILLEQSATLDVSAQLRGIRAHSVGGDGGDENPSYVFGDQLGGPAGDGNQVTVTNAAGGTVTLGSESAPVFGSNLGRGIEAVSQGGTGGQDNGPGGAGGTVTLTNNGSVSVYYSELAAGNDGVSGLYARSDGGDGTASFDNDDDGGDGASAGTVTVTNSGSVRVDTSETANAIGGYQAGIFAESIAGNGGASSNKAAGGVGGAAGSVTAGNTGSIVTIGSGVAGVMARSVGGVGGNGNGDSDSTGGAGGTGGNIQVNLGGSVSTGGREAYGVIGQSVGGLGGGNAGTGGRGANGGTVGLFSNSGTVTTSGDLASGITLHSIGGGGGTGEDFTGVLAGSGGNGGNGGNAGKVEITSATGVTTSGDYATGLVAQSIGGSGGTGGIGAGLVLGLGGDGGGGGAAGNAIVNNTGNLVMTGYGSGAIVVQSISGGGGLAGMDGGALSIGGQAGSGSNGARAYATNNGDITTSGDASTGISVQSIGGGGGSAAGSAGIFVVGGSGSAGGNGGEAEAYHVGGQITTAGEFSHGISVQSIGGGGGSGGNVFDLSVANVGRGGVGGDGSVGGNGGSVCLTDVYDTSIGCSTAPSDSGSKAAQASSSGILTTGDFSVGAMAQSVGGGGGNGGSATGVDIASITNIQIGASGSAGGNGGTVRMAFNQLQLETRGNNAQGLISQSIGGGGGNGGNALNGGAVTLVPVQVGGSSGIGGDGGEVTTVLDGSFLVTRGASSAGVVSQSVGGGGGTGGSATGYNGSIGVSIDTAVGGTGGPGGDGQAASVVVSQTTIGTGFNFAPGEPMPDESATDSHGIVAQAIGGGGGVGGTATADAVTLAAPTGEDVSFAVSISTAVGGSGGVGGNGAYVGVGLRGGSSVLTGGDGAIGILAQSVGGGGGDGGGASSLSDTIGDANTISLDISTSIGGDGGSGGNSDVVVIGLDEDTFVETFGDHANAVVAQSISGGGGNGGVGSASSNKIGGGFNASLDIGVGGSGGTSGSNDTVTVELASGASIRTHGANAHGLVAQAITGGGGTSQGGNIGLSASAGVGGEGEGEGGTGGEEDETEISGSVNVSVGRTGGGSVTAGYVDLATGGMISTDGGDSDGIIAQSIGGSGGIGGSAGSDAGDEGDDGNGFLGGDDETSYALTASAGGTGGTGGDGGDIGLTHTGTVTTLGDWSDGIVLQSIGGGGGTAGTATAAGSGATATVDLAIGGTGGTGGSGGAITASFTGGSSAVSTKGHAAHGVLIQSIGGGGGHGADGSDSATATIAVGGGLGGGGGASGHGGQITVTGDMLTVSTQGNDAFALAAQSIGGGGGTAGAGSSKASDDDDSHSFELSVGGNGGGGGGGNTVSIDSGVTLSTSGDRAFGILAQSIGGGGGVSGSADGASIKKLNINGTSGATGDGGAVSITLEQGSGITTAGRGAHAIVAQSIGGGGGIVGDTSRAFTNGAILINPGDGIGGAVTMDVNADITTTGNGAFGILAQSIGGGGGLAGDRNGVFAGSSASGTTTGSGSGGAVSVTQSGTIAASGAGSIGIYAQSTGYGESSQPISIQINGTVTGGTGDSSSATQTVGGTSANTLQVTADALVVAGTGGHAIRHEIRETGGASASSTLLVDNTGTIDGSISLHEANGPVLGLIQNHASGTLRGATQYAGHMTNAGIAQIGDKGANGTTRLTGNFSQEQSGTLQVGVDFVGARSDIFSVEGDAALAGYLSVNPGTLAPNVELDVVTIAGTVTGDVVAAENPAVIYNVRRENNTIKVSATDTRFESAFAAINGNQRNVGAYMDTLFDTSSGTYGTLLADLERLAQSDSTGQAYGRGLSVVSPGGSQAAVAAQTQLAQGRLGKVLSCPQFSGVAAIWEEQTCSWGTLGAGAVNQDGTPGYDGTVFGMAAGGQFEFQPDWFLGFAAGYENSSYDGDYGLSSVDGDTGFIAAALKRQWGALLLSGAVSGSYGTFDTSRLIDLPSYNGLARGDMDVATISGRVRAAYTIGSQPAYVRPFVDLDVISTYASGYEERDAGVYNLKVASESQTAFIATPALEVGTHLELSDSWEARGFVRGGVSISSEDEWTTSASLSEAFAGSGTFDSAIPIADVVGRVAAGAQLTHEAGFNLIAEYESAFGSGYSSHSGTLKFSYKF</sequence>
<dbReference type="InterPro" id="IPR005546">
    <property type="entry name" value="Autotransporte_beta"/>
</dbReference>
<organism evidence="3 4">
    <name type="scientific">Roseibium alexandrii (strain DSM 17067 / NCIMB 14079 / DFL-11)</name>
    <name type="common">Labrenzia alexandrii</name>
    <dbReference type="NCBI Taxonomy" id="244592"/>
    <lineage>
        <taxon>Bacteria</taxon>
        <taxon>Pseudomonadati</taxon>
        <taxon>Pseudomonadota</taxon>
        <taxon>Alphaproteobacteria</taxon>
        <taxon>Hyphomicrobiales</taxon>
        <taxon>Stappiaceae</taxon>
        <taxon>Roseibium</taxon>
    </lineage>
</organism>
<feature type="region of interest" description="Disordered" evidence="1">
    <location>
        <begin position="1225"/>
        <end position="1255"/>
    </location>
</feature>
<feature type="region of interest" description="Disordered" evidence="1">
    <location>
        <begin position="1496"/>
        <end position="1529"/>
    </location>
</feature>
<reference evidence="3 4" key="1">
    <citation type="submission" date="2008-01" db="EMBL/GenBank/DDBJ databases">
        <authorList>
            <person name="Wagner-Dobler I."/>
            <person name="Ferriera S."/>
            <person name="Johnson J."/>
            <person name="Kravitz S."/>
            <person name="Beeson K."/>
            <person name="Sutton G."/>
            <person name="Rogers Y.-H."/>
            <person name="Friedman R."/>
            <person name="Frazier M."/>
            <person name="Venter J.C."/>
        </authorList>
    </citation>
    <scope>NUCLEOTIDE SEQUENCE [LARGE SCALE GENOMIC DNA]</scope>
    <source>
        <strain evidence="4">DSM 17067 / NCIMB 14079 / DFL-11</strain>
    </source>
</reference>
<dbReference type="RefSeq" id="WP_134852902.1">
    <property type="nucleotide sequence ID" value="NZ_CM011002.1"/>
</dbReference>
<dbReference type="PROSITE" id="PS51208">
    <property type="entry name" value="AUTOTRANSPORTER"/>
    <property type="match status" value="1"/>
</dbReference>
<feature type="domain" description="Autotransporter" evidence="2">
    <location>
        <begin position="2038"/>
        <end position="2315"/>
    </location>
</feature>
<feature type="region of interest" description="Disordered" evidence="1">
    <location>
        <begin position="269"/>
        <end position="291"/>
    </location>
</feature>
<evidence type="ECO:0000313" key="3">
    <source>
        <dbReference type="EMBL" id="EEE44228.2"/>
    </source>
</evidence>
<comment type="caution">
    <text evidence="3">The sequence shown here is derived from an EMBL/GenBank/DDBJ whole genome shotgun (WGS) entry which is preliminary data.</text>
</comment>
<feature type="compositionally biased region" description="Gly residues" evidence="1">
    <location>
        <begin position="1292"/>
        <end position="1301"/>
    </location>
</feature>
<feature type="compositionally biased region" description="Gly residues" evidence="1">
    <location>
        <begin position="275"/>
        <end position="289"/>
    </location>
</feature>
<dbReference type="InterPro" id="IPR036709">
    <property type="entry name" value="Autotransporte_beta_dom_sf"/>
</dbReference>